<feature type="compositionally biased region" description="Basic and acidic residues" evidence="1">
    <location>
        <begin position="453"/>
        <end position="472"/>
    </location>
</feature>
<keyword evidence="5" id="KW-1185">Reference proteome</keyword>
<dbReference type="AlphaFoldDB" id="A0AAN6SH68"/>
<dbReference type="EMBL" id="MU859093">
    <property type="protein sequence ID" value="KAK3954212.1"/>
    <property type="molecule type" value="Genomic_DNA"/>
</dbReference>
<evidence type="ECO:0000256" key="2">
    <source>
        <dbReference type="SAM" id="SignalP"/>
    </source>
</evidence>
<feature type="domain" description="SET" evidence="3">
    <location>
        <begin position="127"/>
        <end position="302"/>
    </location>
</feature>
<dbReference type="InterPro" id="IPR001214">
    <property type="entry name" value="SET_dom"/>
</dbReference>
<dbReference type="InterPro" id="IPR046341">
    <property type="entry name" value="SET_dom_sf"/>
</dbReference>
<dbReference type="Proteomes" id="UP001303222">
    <property type="component" value="Unassembled WGS sequence"/>
</dbReference>
<reference evidence="4" key="2">
    <citation type="submission" date="2023-06" db="EMBL/GenBank/DDBJ databases">
        <authorList>
            <consortium name="Lawrence Berkeley National Laboratory"/>
            <person name="Mondo S.J."/>
            <person name="Hensen N."/>
            <person name="Bonometti L."/>
            <person name="Westerberg I."/>
            <person name="Brannstrom I.O."/>
            <person name="Guillou S."/>
            <person name="Cros-Aarteil S."/>
            <person name="Calhoun S."/>
            <person name="Haridas S."/>
            <person name="Kuo A."/>
            <person name="Pangilinan J."/>
            <person name="Riley R."/>
            <person name="Labutti K."/>
            <person name="Andreopoulos B."/>
            <person name="Lipzen A."/>
            <person name="Chen C."/>
            <person name="Yanf M."/>
            <person name="Daum C."/>
            <person name="Ng V."/>
            <person name="Clum A."/>
            <person name="Steindorff A."/>
            <person name="Ohm R."/>
            <person name="Martin F."/>
            <person name="Silar P."/>
            <person name="Natvig D."/>
            <person name="Lalanne C."/>
            <person name="Gautier V."/>
            <person name="Ament-Velasquez S.L."/>
            <person name="Kruys A."/>
            <person name="Hutchinson M.I."/>
            <person name="Powell A.J."/>
            <person name="Barry K."/>
            <person name="Miller A.N."/>
            <person name="Grigoriev I.V."/>
            <person name="Debuchy R."/>
            <person name="Gladieux P."/>
            <person name="Thoren M.H."/>
            <person name="Johannesson H."/>
        </authorList>
    </citation>
    <scope>NUCLEOTIDE SEQUENCE</scope>
    <source>
        <strain evidence="4">CBS 626.80</strain>
    </source>
</reference>
<accession>A0AAN6SH68</accession>
<gene>
    <name evidence="4" type="ORF">QBC32DRAFT_368801</name>
</gene>
<dbReference type="PANTHER" id="PTHR47332">
    <property type="entry name" value="SET DOMAIN-CONTAINING PROTEIN 5"/>
    <property type="match status" value="1"/>
</dbReference>
<dbReference type="CDD" id="cd20071">
    <property type="entry name" value="SET_SMYD"/>
    <property type="match status" value="1"/>
</dbReference>
<dbReference type="Pfam" id="PF00856">
    <property type="entry name" value="SET"/>
    <property type="match status" value="1"/>
</dbReference>
<feature type="region of interest" description="Disordered" evidence="1">
    <location>
        <begin position="445"/>
        <end position="487"/>
    </location>
</feature>
<evidence type="ECO:0000259" key="3">
    <source>
        <dbReference type="PROSITE" id="PS50280"/>
    </source>
</evidence>
<dbReference type="Gene3D" id="2.170.270.10">
    <property type="entry name" value="SET domain"/>
    <property type="match status" value="1"/>
</dbReference>
<keyword evidence="2" id="KW-0732">Signal</keyword>
<sequence length="487" mass="53870">MKFYGLLLLGAASEALAHEIGHSDVDDSHDRAHDHKACGLEGLGDDFLPLPAANILLNGDPDVLNHYAGNTTKSHPQEDLNQPSGHNWSHTTPCFNSISFNNAFSAHLASLPSFTSPSTTTNKPNPAKYTISSIPGKGLGLIAATRIPRGSVILSSHPTLMIDYRVFGELLRTDYIFLQAAAVSSLPSTHCSAFFNLSTQSKNDTAGGGGLSRIALADSIITTNAFDIPPPPSPPLSLHSRASLNDPADDLLYTVFASPISCLNHDCRPNADYRFDWENALVQVITAVRDIFPGEEITISYIYPLQSCQARQKHLRMVWGFDCSCELCSRSRGRVEESDRRVRLIKKVRRLLRQEVEDDEGKVQGKGEGDRKKLAELLVRLYEMEGLWGMIHEAYAIAAREHSNAGEAWMAMKWAGLAVEFEAMVLGEGDDEMREMRELARDPWGHGSWMSRKKNESYGEEAGGEKRKEGGERPMGFRVEDEDEEGW</sequence>
<feature type="chain" id="PRO_5043038465" description="SET domain-containing protein" evidence="2">
    <location>
        <begin position="18"/>
        <end position="487"/>
    </location>
</feature>
<dbReference type="SUPFAM" id="SSF82199">
    <property type="entry name" value="SET domain"/>
    <property type="match status" value="1"/>
</dbReference>
<dbReference type="PANTHER" id="PTHR47332:SF6">
    <property type="entry name" value="SET DOMAIN-CONTAINING PROTEIN"/>
    <property type="match status" value="1"/>
</dbReference>
<dbReference type="SMART" id="SM00317">
    <property type="entry name" value="SET"/>
    <property type="match status" value="1"/>
</dbReference>
<dbReference type="InterPro" id="IPR053185">
    <property type="entry name" value="SET_domain_protein"/>
</dbReference>
<evidence type="ECO:0000313" key="5">
    <source>
        <dbReference type="Proteomes" id="UP001303222"/>
    </source>
</evidence>
<name>A0AAN6SH68_9PEZI</name>
<organism evidence="4 5">
    <name type="scientific">Pseudoneurospora amorphoporcata</name>
    <dbReference type="NCBI Taxonomy" id="241081"/>
    <lineage>
        <taxon>Eukaryota</taxon>
        <taxon>Fungi</taxon>
        <taxon>Dikarya</taxon>
        <taxon>Ascomycota</taxon>
        <taxon>Pezizomycotina</taxon>
        <taxon>Sordariomycetes</taxon>
        <taxon>Sordariomycetidae</taxon>
        <taxon>Sordariales</taxon>
        <taxon>Sordariaceae</taxon>
        <taxon>Pseudoneurospora</taxon>
    </lineage>
</organism>
<proteinExistence type="predicted"/>
<reference evidence="4" key="1">
    <citation type="journal article" date="2023" name="Mol. Phylogenet. Evol.">
        <title>Genome-scale phylogeny and comparative genomics of the fungal order Sordariales.</title>
        <authorList>
            <person name="Hensen N."/>
            <person name="Bonometti L."/>
            <person name="Westerberg I."/>
            <person name="Brannstrom I.O."/>
            <person name="Guillou S."/>
            <person name="Cros-Aarteil S."/>
            <person name="Calhoun S."/>
            <person name="Haridas S."/>
            <person name="Kuo A."/>
            <person name="Mondo S."/>
            <person name="Pangilinan J."/>
            <person name="Riley R."/>
            <person name="LaButti K."/>
            <person name="Andreopoulos B."/>
            <person name="Lipzen A."/>
            <person name="Chen C."/>
            <person name="Yan M."/>
            <person name="Daum C."/>
            <person name="Ng V."/>
            <person name="Clum A."/>
            <person name="Steindorff A."/>
            <person name="Ohm R.A."/>
            <person name="Martin F."/>
            <person name="Silar P."/>
            <person name="Natvig D.O."/>
            <person name="Lalanne C."/>
            <person name="Gautier V."/>
            <person name="Ament-Velasquez S.L."/>
            <person name="Kruys A."/>
            <person name="Hutchinson M.I."/>
            <person name="Powell A.J."/>
            <person name="Barry K."/>
            <person name="Miller A.N."/>
            <person name="Grigoriev I.V."/>
            <person name="Debuchy R."/>
            <person name="Gladieux P."/>
            <person name="Hiltunen Thoren M."/>
            <person name="Johannesson H."/>
        </authorList>
    </citation>
    <scope>NUCLEOTIDE SEQUENCE</scope>
    <source>
        <strain evidence="4">CBS 626.80</strain>
    </source>
</reference>
<protein>
    <recommendedName>
        <fullName evidence="3">SET domain-containing protein</fullName>
    </recommendedName>
</protein>
<dbReference type="PROSITE" id="PS50280">
    <property type="entry name" value="SET"/>
    <property type="match status" value="1"/>
</dbReference>
<comment type="caution">
    <text evidence="4">The sequence shown here is derived from an EMBL/GenBank/DDBJ whole genome shotgun (WGS) entry which is preliminary data.</text>
</comment>
<evidence type="ECO:0000313" key="4">
    <source>
        <dbReference type="EMBL" id="KAK3954212.1"/>
    </source>
</evidence>
<feature type="signal peptide" evidence="2">
    <location>
        <begin position="1"/>
        <end position="17"/>
    </location>
</feature>
<evidence type="ECO:0000256" key="1">
    <source>
        <dbReference type="SAM" id="MobiDB-lite"/>
    </source>
</evidence>